<feature type="compositionally biased region" description="Basic residues" evidence="1">
    <location>
        <begin position="63"/>
        <end position="73"/>
    </location>
</feature>
<proteinExistence type="predicted"/>
<evidence type="ECO:0000313" key="3">
    <source>
        <dbReference type="Proteomes" id="UP001529510"/>
    </source>
</evidence>
<keyword evidence="3" id="KW-1185">Reference proteome</keyword>
<dbReference type="AlphaFoldDB" id="A0ABD0NAG0"/>
<organism evidence="2 3">
    <name type="scientific">Cirrhinus mrigala</name>
    <name type="common">Mrigala</name>
    <dbReference type="NCBI Taxonomy" id="683832"/>
    <lineage>
        <taxon>Eukaryota</taxon>
        <taxon>Metazoa</taxon>
        <taxon>Chordata</taxon>
        <taxon>Craniata</taxon>
        <taxon>Vertebrata</taxon>
        <taxon>Euteleostomi</taxon>
        <taxon>Actinopterygii</taxon>
        <taxon>Neopterygii</taxon>
        <taxon>Teleostei</taxon>
        <taxon>Ostariophysi</taxon>
        <taxon>Cypriniformes</taxon>
        <taxon>Cyprinidae</taxon>
        <taxon>Labeoninae</taxon>
        <taxon>Labeonini</taxon>
        <taxon>Cirrhinus</taxon>
    </lineage>
</organism>
<dbReference type="Proteomes" id="UP001529510">
    <property type="component" value="Unassembled WGS sequence"/>
</dbReference>
<reference evidence="2 3" key="1">
    <citation type="submission" date="2024-05" db="EMBL/GenBank/DDBJ databases">
        <title>Genome sequencing and assembly of Indian major carp, Cirrhinus mrigala (Hamilton, 1822).</title>
        <authorList>
            <person name="Mohindra V."/>
            <person name="Chowdhury L.M."/>
            <person name="Lal K."/>
            <person name="Jena J.K."/>
        </authorList>
    </citation>
    <scope>NUCLEOTIDE SEQUENCE [LARGE SCALE GENOMIC DNA]</scope>
    <source>
        <strain evidence="2">CM1030</strain>
        <tissue evidence="2">Blood</tissue>
    </source>
</reference>
<evidence type="ECO:0000313" key="2">
    <source>
        <dbReference type="EMBL" id="KAL0158295.1"/>
    </source>
</evidence>
<gene>
    <name evidence="2" type="ORF">M9458_046371</name>
</gene>
<comment type="caution">
    <text evidence="2">The sequence shown here is derived from an EMBL/GenBank/DDBJ whole genome shotgun (WGS) entry which is preliminary data.</text>
</comment>
<sequence length="73" mass="7736">WGIPFAITVAALSLRKIGYDASEVPCAVDAAHGKDLGVHCLCHTASPVHPYKATHSQSSKSTAAHHKQFNVTV</sequence>
<feature type="non-terminal residue" evidence="2">
    <location>
        <position position="1"/>
    </location>
</feature>
<name>A0ABD0NAG0_CIRMR</name>
<feature type="region of interest" description="Disordered" evidence="1">
    <location>
        <begin position="53"/>
        <end position="73"/>
    </location>
</feature>
<evidence type="ECO:0000256" key="1">
    <source>
        <dbReference type="SAM" id="MobiDB-lite"/>
    </source>
</evidence>
<protein>
    <submittedName>
        <fullName evidence="2">Uncharacterized protein</fullName>
    </submittedName>
</protein>
<dbReference type="EMBL" id="JAMKFB020000023">
    <property type="protein sequence ID" value="KAL0158295.1"/>
    <property type="molecule type" value="Genomic_DNA"/>
</dbReference>
<accession>A0ABD0NAG0</accession>